<sequence>MKESLQIWKRSCFLLTSRESIPDVNALIQGTGSTTDAGSAFAIDAGSIVGACNRKI</sequence>
<evidence type="ECO:0000313" key="2">
    <source>
        <dbReference type="Proteomes" id="UP001319200"/>
    </source>
</evidence>
<dbReference type="Proteomes" id="UP001319200">
    <property type="component" value="Unassembled WGS sequence"/>
</dbReference>
<evidence type="ECO:0000313" key="1">
    <source>
        <dbReference type="EMBL" id="MBT1695306.1"/>
    </source>
</evidence>
<comment type="caution">
    <text evidence="1">The sequence shown here is derived from an EMBL/GenBank/DDBJ whole genome shotgun (WGS) entry which is preliminary data.</text>
</comment>
<proteinExistence type="predicted"/>
<protein>
    <submittedName>
        <fullName evidence="1">Uncharacterized protein</fullName>
    </submittedName>
</protein>
<gene>
    <name evidence="1" type="ORF">KK083_00370</name>
</gene>
<dbReference type="RefSeq" id="WP_254158818.1">
    <property type="nucleotide sequence ID" value="NZ_JAHESF010000001.1"/>
</dbReference>
<organism evidence="1 2">
    <name type="scientific">Chryseosolibacter histidini</name>
    <dbReference type="NCBI Taxonomy" id="2782349"/>
    <lineage>
        <taxon>Bacteria</taxon>
        <taxon>Pseudomonadati</taxon>
        <taxon>Bacteroidota</taxon>
        <taxon>Cytophagia</taxon>
        <taxon>Cytophagales</taxon>
        <taxon>Chryseotaleaceae</taxon>
        <taxon>Chryseosolibacter</taxon>
    </lineage>
</organism>
<keyword evidence="2" id="KW-1185">Reference proteome</keyword>
<accession>A0AAP2DFR0</accession>
<dbReference type="EMBL" id="JAHESF010000001">
    <property type="protein sequence ID" value="MBT1695306.1"/>
    <property type="molecule type" value="Genomic_DNA"/>
</dbReference>
<name>A0AAP2DFR0_9BACT</name>
<reference evidence="1 2" key="1">
    <citation type="submission" date="2021-05" db="EMBL/GenBank/DDBJ databases">
        <title>A Polyphasic approach of four new species of the genus Ohtaekwangia: Ohtaekwangia histidinii sp. nov., Ohtaekwangia cretensis sp. nov., Ohtaekwangia indiensis sp. nov., Ohtaekwangia reichenbachii sp. nov. from diverse environment.</title>
        <authorList>
            <person name="Octaviana S."/>
        </authorList>
    </citation>
    <scope>NUCLEOTIDE SEQUENCE [LARGE SCALE GENOMIC DNA]</scope>
    <source>
        <strain evidence="1 2">PWU4</strain>
    </source>
</reference>
<dbReference type="AlphaFoldDB" id="A0AAP2DFR0"/>